<gene>
    <name evidence="2" type="ORF">SISNIDRAFT_488484</name>
</gene>
<proteinExistence type="predicted"/>
<accession>A0A164R5P3</accession>
<keyword evidence="3" id="KW-1185">Reference proteome</keyword>
<dbReference type="AlphaFoldDB" id="A0A164R5P3"/>
<evidence type="ECO:0000256" key="1">
    <source>
        <dbReference type="SAM" id="MobiDB-lite"/>
    </source>
</evidence>
<dbReference type="EMBL" id="KV419422">
    <property type="protein sequence ID" value="KZS90273.1"/>
    <property type="molecule type" value="Genomic_DNA"/>
</dbReference>
<reference evidence="2 3" key="1">
    <citation type="journal article" date="2016" name="Mol. Biol. Evol.">
        <title>Comparative Genomics of Early-Diverging Mushroom-Forming Fungi Provides Insights into the Origins of Lignocellulose Decay Capabilities.</title>
        <authorList>
            <person name="Nagy L.G."/>
            <person name="Riley R."/>
            <person name="Tritt A."/>
            <person name="Adam C."/>
            <person name="Daum C."/>
            <person name="Floudas D."/>
            <person name="Sun H."/>
            <person name="Yadav J.S."/>
            <person name="Pangilinan J."/>
            <person name="Larsson K.H."/>
            <person name="Matsuura K."/>
            <person name="Barry K."/>
            <person name="Labutti K."/>
            <person name="Kuo R."/>
            <person name="Ohm R.A."/>
            <person name="Bhattacharya S.S."/>
            <person name="Shirouzu T."/>
            <person name="Yoshinaga Y."/>
            <person name="Martin F.M."/>
            <person name="Grigoriev I.V."/>
            <person name="Hibbett D.S."/>
        </authorList>
    </citation>
    <scope>NUCLEOTIDE SEQUENCE [LARGE SCALE GENOMIC DNA]</scope>
    <source>
        <strain evidence="2 3">HHB9708</strain>
    </source>
</reference>
<dbReference type="Proteomes" id="UP000076722">
    <property type="component" value="Unassembled WGS sequence"/>
</dbReference>
<dbReference type="OrthoDB" id="3361956at2759"/>
<evidence type="ECO:0008006" key="4">
    <source>
        <dbReference type="Google" id="ProtNLM"/>
    </source>
</evidence>
<sequence length="209" mass="22659">MAPPITAPGSRSRQNTRKKTDDDSAYIGASGLGKKRAAPDGNEPRMKRKRIESAGLVPPQGTIGIGETRNPLMDFSALPTAALHRYLITWDLVPFMDPGPTSLDAPPLPSSLLTAPTMHTRLTGQSSSTTPANRPRRTPASANRRSSRLSEEDERQTRQAPVLADVQAIPGVLAALAQRHFMNKQPPVKEGEIVMEFLYATRTRGGNNT</sequence>
<feature type="region of interest" description="Disordered" evidence="1">
    <location>
        <begin position="1"/>
        <end position="63"/>
    </location>
</feature>
<protein>
    <recommendedName>
        <fullName evidence="4">Histone deacetylase complex subunit SAP30 Sin3 binding domain-containing protein</fullName>
    </recommendedName>
</protein>
<organism evidence="2 3">
    <name type="scientific">Sistotremastrum niveocremeum HHB9708</name>
    <dbReference type="NCBI Taxonomy" id="1314777"/>
    <lineage>
        <taxon>Eukaryota</taxon>
        <taxon>Fungi</taxon>
        <taxon>Dikarya</taxon>
        <taxon>Basidiomycota</taxon>
        <taxon>Agaricomycotina</taxon>
        <taxon>Agaricomycetes</taxon>
        <taxon>Sistotremastrales</taxon>
        <taxon>Sistotremastraceae</taxon>
        <taxon>Sertulicium</taxon>
        <taxon>Sertulicium niveocremeum</taxon>
    </lineage>
</organism>
<dbReference type="STRING" id="1314777.A0A164R5P3"/>
<feature type="compositionally biased region" description="Polar residues" evidence="1">
    <location>
        <begin position="121"/>
        <end position="132"/>
    </location>
</feature>
<evidence type="ECO:0000313" key="3">
    <source>
        <dbReference type="Proteomes" id="UP000076722"/>
    </source>
</evidence>
<feature type="region of interest" description="Disordered" evidence="1">
    <location>
        <begin position="121"/>
        <end position="161"/>
    </location>
</feature>
<name>A0A164R5P3_9AGAM</name>
<evidence type="ECO:0000313" key="2">
    <source>
        <dbReference type="EMBL" id="KZS90273.1"/>
    </source>
</evidence>